<keyword evidence="13" id="KW-1185">Reference proteome</keyword>
<evidence type="ECO:0000256" key="1">
    <source>
        <dbReference type="ARBA" id="ARBA00004325"/>
    </source>
</evidence>
<dbReference type="Proteomes" id="UP000264820">
    <property type="component" value="Unplaced"/>
</dbReference>
<evidence type="ECO:0000313" key="12">
    <source>
        <dbReference type="Ensembl" id="ENSHCOP00000004230.1"/>
    </source>
</evidence>
<feature type="domain" description="ATPase family AAA" evidence="11">
    <location>
        <begin position="68"/>
        <end position="203"/>
    </location>
</feature>
<sequence length="203" mass="23327">MSWLFGLNKGQPEPPPGLPVQPPPPPPPAGGSNGGGDKPKDKWSNFDPTGLERAAQAAKDLDKSRKSALKEYEAAVEQLKGDQIKIQGEERRKTLNEESKQHQARAQYQDKLARQRYEDQLRQQQLLNEDNLRKQEESVQKQEAMRKATIEHEMELRHKNEMLRIEAESKARARVERENADIIREQIRLKAAEHRQTVLESIK</sequence>
<dbReference type="GeneTree" id="ENSGT00730000111059"/>
<keyword evidence="3" id="KW-0547">Nucleotide-binding</keyword>
<evidence type="ECO:0000313" key="13">
    <source>
        <dbReference type="Proteomes" id="UP000264820"/>
    </source>
</evidence>
<dbReference type="PANTHER" id="PTHR23075">
    <property type="entry name" value="PUTATIVE ATP-ASE"/>
    <property type="match status" value="1"/>
</dbReference>
<evidence type="ECO:0000259" key="11">
    <source>
        <dbReference type="Pfam" id="PF12037"/>
    </source>
</evidence>
<keyword evidence="4" id="KW-0999">Mitochondrion inner membrane</keyword>
<keyword evidence="8" id="KW-0472">Membrane</keyword>
<feature type="compositionally biased region" description="Basic and acidic residues" evidence="10">
    <location>
        <begin position="130"/>
        <end position="146"/>
    </location>
</feature>
<evidence type="ECO:0000256" key="5">
    <source>
        <dbReference type="ARBA" id="ARBA00022840"/>
    </source>
</evidence>
<evidence type="ECO:0000256" key="6">
    <source>
        <dbReference type="ARBA" id="ARBA00023054"/>
    </source>
</evidence>
<dbReference type="PANTHER" id="PTHR23075:SF0">
    <property type="entry name" value="ATPASE FAMILY AAA DOMAIN-CONTAINING PROTEIN 3"/>
    <property type="match status" value="1"/>
</dbReference>
<dbReference type="GO" id="GO:0007005">
    <property type="term" value="P:mitochondrion organization"/>
    <property type="evidence" value="ECO:0007669"/>
    <property type="project" value="TreeGrafter"/>
</dbReference>
<evidence type="ECO:0000256" key="3">
    <source>
        <dbReference type="ARBA" id="ARBA00022741"/>
    </source>
</evidence>
<evidence type="ECO:0000256" key="2">
    <source>
        <dbReference type="ARBA" id="ARBA00006914"/>
    </source>
</evidence>
<dbReference type="Ensembl" id="ENSHCOT00000007392.1">
    <property type="protein sequence ID" value="ENSHCOP00000004230.1"/>
    <property type="gene ID" value="ENSHCOG00000005795.1"/>
</dbReference>
<evidence type="ECO:0000256" key="4">
    <source>
        <dbReference type="ARBA" id="ARBA00022792"/>
    </source>
</evidence>
<comment type="similarity">
    <text evidence="2">Belongs to the AAA ATPase family.</text>
</comment>
<evidence type="ECO:0000256" key="7">
    <source>
        <dbReference type="ARBA" id="ARBA00023128"/>
    </source>
</evidence>
<feature type="region of interest" description="Disordered" evidence="10">
    <location>
        <begin position="1"/>
        <end position="67"/>
    </location>
</feature>
<dbReference type="GO" id="GO:0031966">
    <property type="term" value="C:mitochondrial membrane"/>
    <property type="evidence" value="ECO:0007669"/>
    <property type="project" value="UniProtKB-SubCell"/>
</dbReference>
<reference evidence="12" key="1">
    <citation type="submission" date="2025-08" db="UniProtKB">
        <authorList>
            <consortium name="Ensembl"/>
        </authorList>
    </citation>
    <scope>IDENTIFICATION</scope>
</reference>
<feature type="compositionally biased region" description="Pro residues" evidence="10">
    <location>
        <begin position="12"/>
        <end position="29"/>
    </location>
</feature>
<organism evidence="12 13">
    <name type="scientific">Hippocampus comes</name>
    <name type="common">Tiger tail seahorse</name>
    <dbReference type="NCBI Taxonomy" id="109280"/>
    <lineage>
        <taxon>Eukaryota</taxon>
        <taxon>Metazoa</taxon>
        <taxon>Chordata</taxon>
        <taxon>Craniata</taxon>
        <taxon>Vertebrata</taxon>
        <taxon>Euteleostomi</taxon>
        <taxon>Actinopterygii</taxon>
        <taxon>Neopterygii</taxon>
        <taxon>Teleostei</taxon>
        <taxon>Neoteleostei</taxon>
        <taxon>Acanthomorphata</taxon>
        <taxon>Syngnathiaria</taxon>
        <taxon>Syngnathiformes</taxon>
        <taxon>Syngnathoidei</taxon>
        <taxon>Syngnathidae</taxon>
        <taxon>Hippocampus</taxon>
    </lineage>
</organism>
<dbReference type="InterPro" id="IPR021911">
    <property type="entry name" value="ATAD3_N"/>
</dbReference>
<reference evidence="12" key="2">
    <citation type="submission" date="2025-09" db="UniProtKB">
        <authorList>
            <consortium name="Ensembl"/>
        </authorList>
    </citation>
    <scope>IDENTIFICATION</scope>
</reference>
<dbReference type="GO" id="GO:0008270">
    <property type="term" value="F:zinc ion binding"/>
    <property type="evidence" value="ECO:0007669"/>
    <property type="project" value="TreeGrafter"/>
</dbReference>
<proteinExistence type="inferred from homology"/>
<evidence type="ECO:0000256" key="9">
    <source>
        <dbReference type="SAM" id="Coils"/>
    </source>
</evidence>
<evidence type="ECO:0000256" key="10">
    <source>
        <dbReference type="SAM" id="MobiDB-lite"/>
    </source>
</evidence>
<dbReference type="Pfam" id="PF12037">
    <property type="entry name" value="ATAD3_N"/>
    <property type="match status" value="2"/>
</dbReference>
<accession>A0A3Q2XID0</accession>
<feature type="region of interest" description="Disordered" evidence="10">
    <location>
        <begin position="127"/>
        <end position="146"/>
    </location>
</feature>
<evidence type="ECO:0000256" key="8">
    <source>
        <dbReference type="ARBA" id="ARBA00023136"/>
    </source>
</evidence>
<feature type="coiled-coil region" evidence="9">
    <location>
        <begin position="165"/>
        <end position="195"/>
    </location>
</feature>
<dbReference type="AlphaFoldDB" id="A0A3Q2XID0"/>
<keyword evidence="6 9" id="KW-0175">Coiled coil</keyword>
<feature type="domain" description="ATPase family AAA" evidence="11">
    <location>
        <begin position="35"/>
        <end position="67"/>
    </location>
</feature>
<feature type="region of interest" description="Disordered" evidence="10">
    <location>
        <begin position="80"/>
        <end position="112"/>
    </location>
</feature>
<comment type="subcellular location">
    <subcellularLocation>
        <location evidence="1">Mitochondrion membrane</location>
    </subcellularLocation>
</comment>
<feature type="compositionally biased region" description="Basic and acidic residues" evidence="10">
    <location>
        <begin position="80"/>
        <end position="101"/>
    </location>
</feature>
<dbReference type="GO" id="GO:0005524">
    <property type="term" value="F:ATP binding"/>
    <property type="evidence" value="ECO:0007669"/>
    <property type="project" value="UniProtKB-KW"/>
</dbReference>
<name>A0A3Q2XID0_HIPCM</name>
<keyword evidence="7" id="KW-0496">Mitochondrion</keyword>
<protein>
    <submittedName>
        <fullName evidence="12">ATPase family AAA domain containing 3A</fullName>
    </submittedName>
</protein>
<keyword evidence="5" id="KW-0067">ATP-binding</keyword>